<dbReference type="InterPro" id="IPR036986">
    <property type="entry name" value="S4_RNA-bd_sf"/>
</dbReference>
<keyword evidence="9" id="KW-1185">Reference proteome</keyword>
<dbReference type="InterPro" id="IPR020103">
    <property type="entry name" value="PsdUridine_synth_cat_dom_sf"/>
</dbReference>
<evidence type="ECO:0000313" key="9">
    <source>
        <dbReference type="Proteomes" id="UP000516421"/>
    </source>
</evidence>
<dbReference type="EMBL" id="CP061538">
    <property type="protein sequence ID" value="QNV39197.1"/>
    <property type="molecule type" value="Genomic_DNA"/>
</dbReference>
<evidence type="ECO:0000313" key="8">
    <source>
        <dbReference type="EMBL" id="QNV39197.1"/>
    </source>
</evidence>
<protein>
    <recommendedName>
        <fullName evidence="6">Pseudouridine synthase</fullName>
        <ecNumber evidence="6">5.4.99.-</ecNumber>
    </recommendedName>
</protein>
<comment type="similarity">
    <text evidence="2 6">Belongs to the pseudouridine synthase RluA family.</text>
</comment>
<dbReference type="PROSITE" id="PS50889">
    <property type="entry name" value="S4"/>
    <property type="match status" value="1"/>
</dbReference>
<keyword evidence="5" id="KW-0694">RNA-binding</keyword>
<dbReference type="PANTHER" id="PTHR21600:SF44">
    <property type="entry name" value="RIBOSOMAL LARGE SUBUNIT PSEUDOURIDINE SYNTHASE D"/>
    <property type="match status" value="1"/>
</dbReference>
<accession>A0A7H2BHQ1</accession>
<keyword evidence="3 6" id="KW-0413">Isomerase</keyword>
<evidence type="ECO:0000256" key="2">
    <source>
        <dbReference type="ARBA" id="ARBA00010876"/>
    </source>
</evidence>
<evidence type="ECO:0000256" key="5">
    <source>
        <dbReference type="PROSITE-ProRule" id="PRU00182"/>
    </source>
</evidence>
<dbReference type="CDD" id="cd02869">
    <property type="entry name" value="PseudoU_synth_RluA_like"/>
    <property type="match status" value="1"/>
</dbReference>
<organism evidence="8 9">
    <name type="scientific">Rothia amarae</name>
    <dbReference type="NCBI Taxonomy" id="169480"/>
    <lineage>
        <taxon>Bacteria</taxon>
        <taxon>Bacillati</taxon>
        <taxon>Actinomycetota</taxon>
        <taxon>Actinomycetes</taxon>
        <taxon>Micrococcales</taxon>
        <taxon>Micrococcaceae</taxon>
        <taxon>Rothia</taxon>
    </lineage>
</organism>
<dbReference type="EC" id="5.4.99.-" evidence="6"/>
<gene>
    <name evidence="8" type="ORF">IDM48_07160</name>
</gene>
<dbReference type="Gene3D" id="3.10.290.10">
    <property type="entry name" value="RNA-binding S4 domain"/>
    <property type="match status" value="1"/>
</dbReference>
<dbReference type="GO" id="GO:0140098">
    <property type="term" value="F:catalytic activity, acting on RNA"/>
    <property type="evidence" value="ECO:0007669"/>
    <property type="project" value="UniProtKB-ARBA"/>
</dbReference>
<evidence type="ECO:0000256" key="4">
    <source>
        <dbReference type="PIRSR" id="PIRSR606225-1"/>
    </source>
</evidence>
<reference evidence="8 9" key="1">
    <citation type="submission" date="2020-09" db="EMBL/GenBank/DDBJ databases">
        <title>Investigation of environmental microbe.</title>
        <authorList>
            <person name="Ou Y."/>
            <person name="Kang Q."/>
        </authorList>
    </citation>
    <scope>NUCLEOTIDE SEQUENCE [LARGE SCALE GENOMIC DNA]</scope>
    <source>
        <strain evidence="8 9">KJZ-9</strain>
    </source>
</reference>
<dbReference type="KEGG" id="rama:IDM48_07160"/>
<dbReference type="GO" id="GO:0009982">
    <property type="term" value="F:pseudouridine synthase activity"/>
    <property type="evidence" value="ECO:0007669"/>
    <property type="project" value="InterPro"/>
</dbReference>
<dbReference type="PANTHER" id="PTHR21600">
    <property type="entry name" value="MITOCHONDRIAL RNA PSEUDOURIDINE SYNTHASE"/>
    <property type="match status" value="1"/>
</dbReference>
<dbReference type="Pfam" id="PF00849">
    <property type="entry name" value="PseudoU_synth_2"/>
    <property type="match status" value="1"/>
</dbReference>
<dbReference type="RefSeq" id="WP_190616718.1">
    <property type="nucleotide sequence ID" value="NZ_BAAAHX010000002.1"/>
</dbReference>
<dbReference type="SUPFAM" id="SSF55174">
    <property type="entry name" value="Alpha-L RNA-binding motif"/>
    <property type="match status" value="1"/>
</dbReference>
<name>A0A7H2BHQ1_9MICC</name>
<dbReference type="GO" id="GO:0003723">
    <property type="term" value="F:RNA binding"/>
    <property type="evidence" value="ECO:0007669"/>
    <property type="project" value="UniProtKB-KW"/>
</dbReference>
<dbReference type="GO" id="GO:0000455">
    <property type="term" value="P:enzyme-directed rRNA pseudouridine synthesis"/>
    <property type="evidence" value="ECO:0007669"/>
    <property type="project" value="TreeGrafter"/>
</dbReference>
<dbReference type="PROSITE" id="PS01129">
    <property type="entry name" value="PSI_RLU"/>
    <property type="match status" value="1"/>
</dbReference>
<dbReference type="InterPro" id="IPR050188">
    <property type="entry name" value="RluA_PseudoU_synthase"/>
</dbReference>
<dbReference type="AlphaFoldDB" id="A0A7H2BHQ1"/>
<comment type="catalytic activity">
    <reaction evidence="1 6">
        <text>a uridine in RNA = a pseudouridine in RNA</text>
        <dbReference type="Rhea" id="RHEA:48348"/>
        <dbReference type="Rhea" id="RHEA-COMP:12068"/>
        <dbReference type="Rhea" id="RHEA-COMP:12069"/>
        <dbReference type="ChEBI" id="CHEBI:65314"/>
        <dbReference type="ChEBI" id="CHEBI:65315"/>
    </reaction>
</comment>
<dbReference type="Gene3D" id="3.30.2350.10">
    <property type="entry name" value="Pseudouridine synthase"/>
    <property type="match status" value="1"/>
</dbReference>
<evidence type="ECO:0000259" key="7">
    <source>
        <dbReference type="Pfam" id="PF00849"/>
    </source>
</evidence>
<dbReference type="InterPro" id="IPR006225">
    <property type="entry name" value="PsdUridine_synth_RluC/D"/>
</dbReference>
<evidence type="ECO:0000256" key="6">
    <source>
        <dbReference type="RuleBase" id="RU362028"/>
    </source>
</evidence>
<evidence type="ECO:0000256" key="3">
    <source>
        <dbReference type="ARBA" id="ARBA00023235"/>
    </source>
</evidence>
<dbReference type="InterPro" id="IPR006224">
    <property type="entry name" value="PsdUridine_synth_RluA-like_CS"/>
</dbReference>
<dbReference type="SUPFAM" id="SSF55120">
    <property type="entry name" value="Pseudouridine synthase"/>
    <property type="match status" value="1"/>
</dbReference>
<dbReference type="Proteomes" id="UP000516421">
    <property type="component" value="Chromosome"/>
</dbReference>
<dbReference type="InterPro" id="IPR006145">
    <property type="entry name" value="PsdUridine_synth_RsuA/RluA"/>
</dbReference>
<feature type="active site" evidence="4">
    <location>
        <position position="146"/>
    </location>
</feature>
<sequence>MSERIQHTFEAGQLIGLRLDAAVSETLSIPRTLAATWIKEGYVEVKDSKGRPQKSAKSYKLSAGDAVNVDAPAPRDLADIKPQQVDGFEIVYQDDDIVVVDKPAGVAAHPSPGWHGPTVVGALLGLGVNVSTSGAAERQGIVHRLDVGTSGLMVVAKNEHAYSELKHAFKERTVTKVYHTLVQGLPEPLKGTIDAPLGRHPGHEWKFAVVEDGRNAVTHYEVLEAFGPASLVEVHLETGRTHQIRVHFSAMNHPCAGDLTYGADPAISANLGLTRQWLHAFQLGFVHPGTGKQVHFESEYPQDLEFALDSLREGNF</sequence>
<dbReference type="NCBIfam" id="TIGR00005">
    <property type="entry name" value="rluA_subfam"/>
    <property type="match status" value="1"/>
</dbReference>
<comment type="function">
    <text evidence="6">Responsible for synthesis of pseudouridine from uracil.</text>
</comment>
<evidence type="ECO:0000256" key="1">
    <source>
        <dbReference type="ARBA" id="ARBA00000073"/>
    </source>
</evidence>
<proteinExistence type="inferred from homology"/>
<feature type="domain" description="Pseudouridine synthase RsuA/RluA-like" evidence="7">
    <location>
        <begin position="96"/>
        <end position="250"/>
    </location>
</feature>